<evidence type="ECO:0000259" key="2">
    <source>
        <dbReference type="PROSITE" id="PS50222"/>
    </source>
</evidence>
<gene>
    <name evidence="3" type="ORF">OSB1V03_LOCUS19329</name>
</gene>
<dbReference type="PROSITE" id="PS00018">
    <property type="entry name" value="EF_HAND_1"/>
    <property type="match status" value="1"/>
</dbReference>
<proteinExistence type="predicted"/>
<evidence type="ECO:0000313" key="4">
    <source>
        <dbReference type="Proteomes" id="UP000759131"/>
    </source>
</evidence>
<dbReference type="InterPro" id="IPR018247">
    <property type="entry name" value="EF_Hand_1_Ca_BS"/>
</dbReference>
<dbReference type="AlphaFoldDB" id="A0A7R9QEN0"/>
<reference evidence="3" key="1">
    <citation type="submission" date="2020-11" db="EMBL/GenBank/DDBJ databases">
        <authorList>
            <person name="Tran Van P."/>
        </authorList>
    </citation>
    <scope>NUCLEOTIDE SEQUENCE</scope>
</reference>
<name>A0A7R9QEN0_9ACAR</name>
<dbReference type="Proteomes" id="UP000759131">
    <property type="component" value="Unassembled WGS sequence"/>
</dbReference>
<dbReference type="InterPro" id="IPR011992">
    <property type="entry name" value="EF-hand-dom_pair"/>
</dbReference>
<dbReference type="Gene3D" id="1.10.238.10">
    <property type="entry name" value="EF-hand"/>
    <property type="match status" value="1"/>
</dbReference>
<organism evidence="3">
    <name type="scientific">Medioppia subpectinata</name>
    <dbReference type="NCBI Taxonomy" id="1979941"/>
    <lineage>
        <taxon>Eukaryota</taxon>
        <taxon>Metazoa</taxon>
        <taxon>Ecdysozoa</taxon>
        <taxon>Arthropoda</taxon>
        <taxon>Chelicerata</taxon>
        <taxon>Arachnida</taxon>
        <taxon>Acari</taxon>
        <taxon>Acariformes</taxon>
        <taxon>Sarcoptiformes</taxon>
        <taxon>Oribatida</taxon>
        <taxon>Brachypylina</taxon>
        <taxon>Oppioidea</taxon>
        <taxon>Oppiidae</taxon>
        <taxon>Medioppia</taxon>
    </lineage>
</organism>
<dbReference type="EMBL" id="OC882637">
    <property type="protein sequence ID" value="CAD7642839.1"/>
    <property type="molecule type" value="Genomic_DNA"/>
</dbReference>
<dbReference type="PROSITE" id="PS50222">
    <property type="entry name" value="EF_HAND_2"/>
    <property type="match status" value="1"/>
</dbReference>
<keyword evidence="4" id="KW-1185">Reference proteome</keyword>
<dbReference type="OrthoDB" id="6480673at2759"/>
<dbReference type="GO" id="GO:0005509">
    <property type="term" value="F:calcium ion binding"/>
    <property type="evidence" value="ECO:0007669"/>
    <property type="project" value="InterPro"/>
</dbReference>
<protein>
    <recommendedName>
        <fullName evidence="2">EF-hand domain-containing protein</fullName>
    </recommendedName>
</protein>
<dbReference type="SMART" id="SM00054">
    <property type="entry name" value="EFh"/>
    <property type="match status" value="2"/>
</dbReference>
<dbReference type="CDD" id="cd00051">
    <property type="entry name" value="EFh"/>
    <property type="match status" value="1"/>
</dbReference>
<dbReference type="Pfam" id="PF13499">
    <property type="entry name" value="EF-hand_7"/>
    <property type="match status" value="1"/>
</dbReference>
<evidence type="ECO:0000313" key="3">
    <source>
        <dbReference type="EMBL" id="CAD7642839.1"/>
    </source>
</evidence>
<evidence type="ECO:0000256" key="1">
    <source>
        <dbReference type="ARBA" id="ARBA00022837"/>
    </source>
</evidence>
<keyword evidence="1" id="KW-0106">Calcium</keyword>
<feature type="domain" description="EF-hand" evidence="2">
    <location>
        <begin position="42"/>
        <end position="77"/>
    </location>
</feature>
<sequence length="143" mass="16440">MNNNNNYLMDDNLRQVFTYWDTDRSGYLCRDEMRELCARFHILAEDSDAIFTDLDSDKDGRISFDDFRTGFDHYEKGLIVSAANPKSVSEETANKSNTSNTFGSYGCLKKALETENISQTFATNEYKTKKKLIQTDANQLTNR</sequence>
<dbReference type="EMBL" id="CAJPIZ010028062">
    <property type="protein sequence ID" value="CAG2119380.1"/>
    <property type="molecule type" value="Genomic_DNA"/>
</dbReference>
<dbReference type="SUPFAM" id="SSF47473">
    <property type="entry name" value="EF-hand"/>
    <property type="match status" value="1"/>
</dbReference>
<dbReference type="InterPro" id="IPR002048">
    <property type="entry name" value="EF_hand_dom"/>
</dbReference>
<accession>A0A7R9QEN0</accession>